<evidence type="ECO:0000256" key="1">
    <source>
        <dbReference type="SAM" id="SignalP"/>
    </source>
</evidence>
<keyword evidence="1" id="KW-0732">Signal</keyword>
<reference evidence="3" key="1">
    <citation type="journal article" date="2019" name="Int. J. Syst. Evol. Microbiol.">
        <title>The Global Catalogue of Microorganisms (GCM) 10K type strain sequencing project: providing services to taxonomists for standard genome sequencing and annotation.</title>
        <authorList>
            <consortium name="The Broad Institute Genomics Platform"/>
            <consortium name="The Broad Institute Genome Sequencing Center for Infectious Disease"/>
            <person name="Wu L."/>
            <person name="Ma J."/>
        </authorList>
    </citation>
    <scope>NUCLEOTIDE SEQUENCE [LARGE SCALE GENOMIC DNA]</scope>
    <source>
        <strain evidence="3">JCM 19635</strain>
    </source>
</reference>
<evidence type="ECO:0000313" key="3">
    <source>
        <dbReference type="Proteomes" id="UP001596513"/>
    </source>
</evidence>
<evidence type="ECO:0008006" key="4">
    <source>
        <dbReference type="Google" id="ProtNLM"/>
    </source>
</evidence>
<proteinExistence type="predicted"/>
<dbReference type="Gene3D" id="2.60.120.260">
    <property type="entry name" value="Galactose-binding domain-like"/>
    <property type="match status" value="1"/>
</dbReference>
<accession>A0ABW2U353</accession>
<name>A0ABW2U353_9BACT</name>
<organism evidence="2 3">
    <name type="scientific">Hymenobacter humi</name>
    <dbReference type="NCBI Taxonomy" id="1411620"/>
    <lineage>
        <taxon>Bacteria</taxon>
        <taxon>Pseudomonadati</taxon>
        <taxon>Bacteroidota</taxon>
        <taxon>Cytophagia</taxon>
        <taxon>Cytophagales</taxon>
        <taxon>Hymenobacteraceae</taxon>
        <taxon>Hymenobacter</taxon>
    </lineage>
</organism>
<dbReference type="EMBL" id="JBHTEK010000001">
    <property type="protein sequence ID" value="MFC7666753.1"/>
    <property type="molecule type" value="Genomic_DNA"/>
</dbReference>
<evidence type="ECO:0000313" key="2">
    <source>
        <dbReference type="EMBL" id="MFC7666753.1"/>
    </source>
</evidence>
<protein>
    <recommendedName>
        <fullName evidence="4">CBM-cenC domain-containing protein</fullName>
    </recommendedName>
</protein>
<comment type="caution">
    <text evidence="2">The sequence shown here is derived from an EMBL/GenBank/DDBJ whole genome shotgun (WGS) entry which is preliminary data.</text>
</comment>
<dbReference type="Proteomes" id="UP001596513">
    <property type="component" value="Unassembled WGS sequence"/>
</dbReference>
<gene>
    <name evidence="2" type="ORF">ACFQT0_04460</name>
</gene>
<sequence>MAIFITVFRSALRSWAGLGLVCGLASCGAGADQRCLLLNSDFEQFEGWVTPLPPFLSTEKAHSGRYSYYVADGAEFVAPYHTTLEACAFVPTSLRLQAWTYLTSGLIRSTKLVVEIRCHGRRPDIWRALEVSQVVRRYQKWEHLTKTIHLPSDLAPTDEVLVYVWCPERGAAKYFDDLTLEAVR</sequence>
<feature type="chain" id="PRO_5047462057" description="CBM-cenC domain-containing protein" evidence="1">
    <location>
        <begin position="32"/>
        <end position="184"/>
    </location>
</feature>
<dbReference type="RefSeq" id="WP_380200719.1">
    <property type="nucleotide sequence ID" value="NZ_JBHTEK010000001.1"/>
</dbReference>
<feature type="signal peptide" evidence="1">
    <location>
        <begin position="1"/>
        <end position="31"/>
    </location>
</feature>
<keyword evidence="3" id="KW-1185">Reference proteome</keyword>